<feature type="region of interest" description="Disordered" evidence="1">
    <location>
        <begin position="1"/>
        <end position="222"/>
    </location>
</feature>
<evidence type="ECO:0000256" key="1">
    <source>
        <dbReference type="SAM" id="MobiDB-lite"/>
    </source>
</evidence>
<evidence type="ECO:0000313" key="3">
    <source>
        <dbReference type="EMBL" id="GEB52203.1"/>
    </source>
</evidence>
<proteinExistence type="predicted"/>
<dbReference type="Proteomes" id="UP000319210">
    <property type="component" value="Unassembled WGS sequence"/>
</dbReference>
<organism evidence="3 4">
    <name type="scientific">Streptomyces cacaoi</name>
    <dbReference type="NCBI Taxonomy" id="1898"/>
    <lineage>
        <taxon>Bacteria</taxon>
        <taxon>Bacillati</taxon>
        <taxon>Actinomycetota</taxon>
        <taxon>Actinomycetes</taxon>
        <taxon>Kitasatosporales</taxon>
        <taxon>Streptomycetaceae</taxon>
        <taxon>Streptomyces</taxon>
    </lineage>
</organism>
<accession>A0A4Y3R5X7</accession>
<feature type="domain" description="DUF3152" evidence="2">
    <location>
        <begin position="299"/>
        <end position="481"/>
    </location>
</feature>
<dbReference type="AlphaFoldDB" id="A0A4Y3R5X7"/>
<feature type="region of interest" description="Disordered" evidence="1">
    <location>
        <begin position="246"/>
        <end position="286"/>
    </location>
</feature>
<comment type="caution">
    <text evidence="3">The sequence shown here is derived from an EMBL/GenBank/DDBJ whole genome shotgun (WGS) entry which is preliminary data.</text>
</comment>
<dbReference type="InterPro" id="IPR022603">
    <property type="entry name" value="DUF3152"/>
</dbReference>
<dbReference type="EMBL" id="BJMM01000028">
    <property type="protein sequence ID" value="GEB52203.1"/>
    <property type="molecule type" value="Genomic_DNA"/>
</dbReference>
<gene>
    <name evidence="3" type="ORF">SCA03_47540</name>
</gene>
<feature type="compositionally biased region" description="Pro residues" evidence="1">
    <location>
        <begin position="194"/>
        <end position="214"/>
    </location>
</feature>
<feature type="compositionally biased region" description="Low complexity" evidence="1">
    <location>
        <begin position="93"/>
        <end position="108"/>
    </location>
</feature>
<protein>
    <recommendedName>
        <fullName evidence="2">DUF3152 domain-containing protein</fullName>
    </recommendedName>
</protein>
<evidence type="ECO:0000313" key="4">
    <source>
        <dbReference type="Proteomes" id="UP000319210"/>
    </source>
</evidence>
<feature type="compositionally biased region" description="Low complexity" evidence="1">
    <location>
        <begin position="133"/>
        <end position="154"/>
    </location>
</feature>
<feature type="compositionally biased region" description="Low complexity" evidence="1">
    <location>
        <begin position="161"/>
        <end position="170"/>
    </location>
</feature>
<dbReference type="SUPFAM" id="SSF55486">
    <property type="entry name" value="Metalloproteases ('zincins'), catalytic domain"/>
    <property type="match status" value="1"/>
</dbReference>
<feature type="compositionally biased region" description="Low complexity" evidence="1">
    <location>
        <begin position="66"/>
        <end position="75"/>
    </location>
</feature>
<keyword evidence="4" id="KW-1185">Reference proteome</keyword>
<feature type="compositionally biased region" description="Low complexity" evidence="1">
    <location>
        <begin position="184"/>
        <end position="193"/>
    </location>
</feature>
<dbReference type="OrthoDB" id="9779865at2"/>
<dbReference type="Pfam" id="PF11350">
    <property type="entry name" value="DUF3152"/>
    <property type="match status" value="1"/>
</dbReference>
<evidence type="ECO:0000259" key="2">
    <source>
        <dbReference type="Pfam" id="PF11350"/>
    </source>
</evidence>
<reference evidence="3 4" key="1">
    <citation type="submission" date="2019-06" db="EMBL/GenBank/DDBJ databases">
        <title>Whole genome shotgun sequence of Streptomyces cacaoi subsp. cacaoi NBRC 12748.</title>
        <authorList>
            <person name="Hosoyama A."/>
            <person name="Uohara A."/>
            <person name="Ohji S."/>
            <person name="Ichikawa N."/>
        </authorList>
    </citation>
    <scope>NUCLEOTIDE SEQUENCE [LARGE SCALE GENOMIC DNA]</scope>
    <source>
        <strain evidence="3 4">NBRC 12748</strain>
    </source>
</reference>
<name>A0A4Y3R5X7_STRCI</name>
<sequence>MGRHSRRGKPATGSAETREDPGIPGTQPTGRERTRQRPAARPRDGAAGPDTGAGHGAPVPPPGQGVPPHSAGAPAGAPPHGAPVRGGHPEPPEAVGAPPFAAGPPVGQAGPGRRRRGPRQEYLDAFEDGPQSAGAAGAAAGDDDVFAAGAPGARRPGGPGAPDSAASGMPGQRGGPPAPPAADPGPSDAVPAGPAGPPGGEPPAPLAPIAPPPPRRNRGRTYTGLAAAAVTTALAVVVAGQVAGGEDGSAGDQAGAGTESRQVAGRGADAGDGKVPEKPTAPQSYNAKMARQYPLSADSRGTGRFTAVPGHEAGPRDAARTLRYRVDVEKGLSLDGGLFAQAVHKTLNDKRSWAHGGERGFERVSSGKPDFVITLASPHTTDVWCAKSGLDTSEEKVSCDSAATERVMINAYRWARGAQTYGSGQMHAYRQMLINHEVGHRLGHGHVGCPGDGKLAPVMMQQTKYLTTGRSTCRPNAWPYPKG</sequence>